<comment type="caution">
    <text evidence="3">The sequence shown here is derived from an EMBL/GenBank/DDBJ whole genome shotgun (WGS) entry which is preliminary data.</text>
</comment>
<dbReference type="GO" id="GO:0031012">
    <property type="term" value="C:extracellular matrix"/>
    <property type="evidence" value="ECO:0007669"/>
    <property type="project" value="TreeGrafter"/>
</dbReference>
<dbReference type="Pfam" id="PF08742">
    <property type="entry name" value="C8"/>
    <property type="match status" value="1"/>
</dbReference>
<keyword evidence="4" id="KW-1185">Reference proteome</keyword>
<dbReference type="PANTHER" id="PTHR11339:SF374">
    <property type="entry name" value="ZONADHESIN"/>
    <property type="match status" value="1"/>
</dbReference>
<protein>
    <submittedName>
        <fullName evidence="3">FCGBP protein</fullName>
    </submittedName>
</protein>
<dbReference type="GO" id="GO:0005615">
    <property type="term" value="C:extracellular space"/>
    <property type="evidence" value="ECO:0007669"/>
    <property type="project" value="TreeGrafter"/>
</dbReference>
<sequence>TDPNGPFQNCHSVVDPQSYSEACQYDLCELHLNNAALCQNLQSYADACQAAGVQLTPWRNATFCPLACPENSHYE</sequence>
<organism evidence="3 4">
    <name type="scientific">Zapornia atra</name>
    <name type="common">Henderson crake</name>
    <dbReference type="NCBI Taxonomy" id="2585822"/>
    <lineage>
        <taxon>Eukaryota</taxon>
        <taxon>Metazoa</taxon>
        <taxon>Chordata</taxon>
        <taxon>Craniata</taxon>
        <taxon>Vertebrata</taxon>
        <taxon>Euteleostomi</taxon>
        <taxon>Archelosauria</taxon>
        <taxon>Archosauria</taxon>
        <taxon>Dinosauria</taxon>
        <taxon>Saurischia</taxon>
        <taxon>Theropoda</taxon>
        <taxon>Coelurosauria</taxon>
        <taxon>Aves</taxon>
        <taxon>Neognathae</taxon>
        <taxon>Neoaves</taxon>
        <taxon>Gruiformes</taxon>
        <taxon>Rallidae</taxon>
        <taxon>Zapornia</taxon>
    </lineage>
</organism>
<dbReference type="InterPro" id="IPR014853">
    <property type="entry name" value="VWF/SSPO/ZAN-like_Cys-rich_dom"/>
</dbReference>
<dbReference type="PANTHER" id="PTHR11339">
    <property type="entry name" value="EXTRACELLULAR MATRIX GLYCOPROTEIN RELATED"/>
    <property type="match status" value="1"/>
</dbReference>
<dbReference type="AlphaFoldDB" id="A0A7L3F236"/>
<keyword evidence="1" id="KW-1015">Disulfide bond</keyword>
<evidence type="ECO:0000256" key="1">
    <source>
        <dbReference type="ARBA" id="ARBA00023157"/>
    </source>
</evidence>
<gene>
    <name evidence="3" type="primary">Fcgbp_0</name>
    <name evidence="3" type="ORF">ZAPATR_R14083</name>
</gene>
<proteinExistence type="predicted"/>
<evidence type="ECO:0000313" key="4">
    <source>
        <dbReference type="Proteomes" id="UP000557426"/>
    </source>
</evidence>
<feature type="non-terminal residue" evidence="3">
    <location>
        <position position="75"/>
    </location>
</feature>
<dbReference type="Proteomes" id="UP000557426">
    <property type="component" value="Unassembled WGS sequence"/>
</dbReference>
<dbReference type="EMBL" id="VZTU01003397">
    <property type="protein sequence ID" value="NXT74277.1"/>
    <property type="molecule type" value="Genomic_DNA"/>
</dbReference>
<feature type="domain" description="VWF/SSPO/Zonadhesin-like cysteine-rich" evidence="2">
    <location>
        <begin position="1"/>
        <end position="65"/>
    </location>
</feature>
<reference evidence="3 4" key="1">
    <citation type="submission" date="2019-09" db="EMBL/GenBank/DDBJ databases">
        <title>Bird 10,000 Genomes (B10K) Project - Family phase.</title>
        <authorList>
            <person name="Zhang G."/>
        </authorList>
    </citation>
    <scope>NUCLEOTIDE SEQUENCE [LARGE SCALE GENOMIC DNA]</scope>
    <source>
        <strain evidence="3">B10K-DU-011-47</strain>
        <tissue evidence="3">Mixed tissue sample</tissue>
    </source>
</reference>
<dbReference type="InterPro" id="IPR050780">
    <property type="entry name" value="Mucin_vWF_Thrombospondin_sf"/>
</dbReference>
<name>A0A7L3F236_9GRUI</name>
<accession>A0A7L3F236</accession>
<dbReference type="SMART" id="SM00832">
    <property type="entry name" value="C8"/>
    <property type="match status" value="1"/>
</dbReference>
<evidence type="ECO:0000259" key="2">
    <source>
        <dbReference type="SMART" id="SM00832"/>
    </source>
</evidence>
<feature type="non-terminal residue" evidence="3">
    <location>
        <position position="1"/>
    </location>
</feature>
<evidence type="ECO:0000313" key="3">
    <source>
        <dbReference type="EMBL" id="NXT74277.1"/>
    </source>
</evidence>